<gene>
    <name evidence="1" type="ORF">DPMN_172517</name>
</gene>
<proteinExistence type="predicted"/>
<reference evidence="1" key="2">
    <citation type="submission" date="2020-11" db="EMBL/GenBank/DDBJ databases">
        <authorList>
            <person name="McCartney M.A."/>
            <person name="Auch B."/>
            <person name="Kono T."/>
            <person name="Mallez S."/>
            <person name="Becker A."/>
            <person name="Gohl D.M."/>
            <person name="Silverstein K.A.T."/>
            <person name="Koren S."/>
            <person name="Bechman K.B."/>
            <person name="Herman A."/>
            <person name="Abrahante J.E."/>
            <person name="Garbe J."/>
        </authorList>
    </citation>
    <scope>NUCLEOTIDE SEQUENCE</scope>
    <source>
        <strain evidence="1">Duluth1</strain>
        <tissue evidence="1">Whole animal</tissue>
    </source>
</reference>
<evidence type="ECO:0000313" key="1">
    <source>
        <dbReference type="EMBL" id="KAH3771212.1"/>
    </source>
</evidence>
<dbReference type="AlphaFoldDB" id="A0A9D4E3U2"/>
<reference evidence="1" key="1">
    <citation type="journal article" date="2019" name="bioRxiv">
        <title>The Genome of the Zebra Mussel, Dreissena polymorpha: A Resource for Invasive Species Research.</title>
        <authorList>
            <person name="McCartney M.A."/>
            <person name="Auch B."/>
            <person name="Kono T."/>
            <person name="Mallez S."/>
            <person name="Zhang Y."/>
            <person name="Obille A."/>
            <person name="Becker A."/>
            <person name="Abrahante J.E."/>
            <person name="Garbe J."/>
            <person name="Badalamenti J.P."/>
            <person name="Herman A."/>
            <person name="Mangelson H."/>
            <person name="Liachko I."/>
            <person name="Sullivan S."/>
            <person name="Sone E.D."/>
            <person name="Koren S."/>
            <person name="Silverstein K.A.T."/>
            <person name="Beckman K.B."/>
            <person name="Gohl D.M."/>
        </authorList>
    </citation>
    <scope>NUCLEOTIDE SEQUENCE</scope>
    <source>
        <strain evidence="1">Duluth1</strain>
        <tissue evidence="1">Whole animal</tissue>
    </source>
</reference>
<comment type="caution">
    <text evidence="1">The sequence shown here is derived from an EMBL/GenBank/DDBJ whole genome shotgun (WGS) entry which is preliminary data.</text>
</comment>
<organism evidence="1 2">
    <name type="scientific">Dreissena polymorpha</name>
    <name type="common">Zebra mussel</name>
    <name type="synonym">Mytilus polymorpha</name>
    <dbReference type="NCBI Taxonomy" id="45954"/>
    <lineage>
        <taxon>Eukaryota</taxon>
        <taxon>Metazoa</taxon>
        <taxon>Spiralia</taxon>
        <taxon>Lophotrochozoa</taxon>
        <taxon>Mollusca</taxon>
        <taxon>Bivalvia</taxon>
        <taxon>Autobranchia</taxon>
        <taxon>Heteroconchia</taxon>
        <taxon>Euheterodonta</taxon>
        <taxon>Imparidentia</taxon>
        <taxon>Neoheterodontei</taxon>
        <taxon>Myida</taxon>
        <taxon>Dreissenoidea</taxon>
        <taxon>Dreissenidae</taxon>
        <taxon>Dreissena</taxon>
    </lineage>
</organism>
<accession>A0A9D4E3U2</accession>
<protein>
    <submittedName>
        <fullName evidence="1">Uncharacterized protein</fullName>
    </submittedName>
</protein>
<sequence>MCLLYRAVYYHVALVQGRQYITIWLLYKAVYYRVAVEQGSIFHMTLEQGRLYTTMCLLNRAVYYHMLLYRAVYYHVNPFIHLGGEEQIWDKFLAQGNYSGQPGTSRSLNKRPT</sequence>
<dbReference type="EMBL" id="JAIWYP010000009">
    <property type="protein sequence ID" value="KAH3771212.1"/>
    <property type="molecule type" value="Genomic_DNA"/>
</dbReference>
<keyword evidence="2" id="KW-1185">Reference proteome</keyword>
<evidence type="ECO:0000313" key="2">
    <source>
        <dbReference type="Proteomes" id="UP000828390"/>
    </source>
</evidence>
<name>A0A9D4E3U2_DREPO</name>
<dbReference type="Proteomes" id="UP000828390">
    <property type="component" value="Unassembled WGS sequence"/>
</dbReference>